<dbReference type="EMBL" id="CP002666">
    <property type="protein sequence ID" value="AEE47262.1"/>
    <property type="molecule type" value="Genomic_DNA"/>
</dbReference>
<dbReference type="InterPro" id="IPR000594">
    <property type="entry name" value="ThiF_NAD_FAD-bd"/>
</dbReference>
<evidence type="ECO:0000259" key="2">
    <source>
        <dbReference type="Pfam" id="PF20590"/>
    </source>
</evidence>
<dbReference type="KEGG" id="cfi:Celf_3148"/>
<dbReference type="STRING" id="590998.Celf_3148"/>
<dbReference type="InterPro" id="IPR046741">
    <property type="entry name" value="DUF6791"/>
</dbReference>
<dbReference type="InterPro" id="IPR035985">
    <property type="entry name" value="Ubiquitin-activating_enz"/>
</dbReference>
<dbReference type="SUPFAM" id="SSF69572">
    <property type="entry name" value="Activating enzymes of the ubiquitin-like proteins"/>
    <property type="match status" value="1"/>
</dbReference>
<evidence type="ECO:0000259" key="1">
    <source>
        <dbReference type="Pfam" id="PF00899"/>
    </source>
</evidence>
<reference evidence="3 4" key="1">
    <citation type="submission" date="2011-04" db="EMBL/GenBank/DDBJ databases">
        <title>Complete sequence of Cellulomonas fimi ATCC 484.</title>
        <authorList>
            <consortium name="US DOE Joint Genome Institute"/>
            <person name="Lucas S."/>
            <person name="Han J."/>
            <person name="Lapidus A."/>
            <person name="Cheng J.-F."/>
            <person name="Goodwin L."/>
            <person name="Pitluck S."/>
            <person name="Peters L."/>
            <person name="Chertkov O."/>
            <person name="Detter J.C."/>
            <person name="Han C."/>
            <person name="Tapia R."/>
            <person name="Land M."/>
            <person name="Hauser L."/>
            <person name="Kyrpides N."/>
            <person name="Ivanova N."/>
            <person name="Ovchinnikova G."/>
            <person name="Pagani I."/>
            <person name="Mead D."/>
            <person name="Brumm P."/>
            <person name="Woyke T."/>
        </authorList>
    </citation>
    <scope>NUCLEOTIDE SEQUENCE [LARGE SCALE GENOMIC DNA]</scope>
    <source>
        <strain evidence="4">ATCC 484 / DSM 20113 / JCM 1341 / NBRC 15513 / NCIMB 8980 / NCTC 7547</strain>
    </source>
</reference>
<keyword evidence="4" id="KW-1185">Reference proteome</keyword>
<accession>F4GZU6</accession>
<name>F4GZU6_CELFA</name>
<dbReference type="Gene3D" id="3.40.50.720">
    <property type="entry name" value="NAD(P)-binding Rossmann-like Domain"/>
    <property type="match status" value="1"/>
</dbReference>
<organism evidence="3 4">
    <name type="scientific">Cellulomonas fimi (strain ATCC 484 / DSM 20113 / JCM 1341 / CCUG 24087 / LMG 16345 / NBRC 15513 / NCIMB 8980 / NCTC 7547 / NRS-133)</name>
    <dbReference type="NCBI Taxonomy" id="590998"/>
    <lineage>
        <taxon>Bacteria</taxon>
        <taxon>Bacillati</taxon>
        <taxon>Actinomycetota</taxon>
        <taxon>Actinomycetes</taxon>
        <taxon>Micrococcales</taxon>
        <taxon>Cellulomonadaceae</taxon>
        <taxon>Cellulomonas</taxon>
    </lineage>
</organism>
<evidence type="ECO:0000313" key="4">
    <source>
        <dbReference type="Proteomes" id="UP000008460"/>
    </source>
</evidence>
<dbReference type="CDD" id="cd01483">
    <property type="entry name" value="E1_enzyme_family"/>
    <property type="match status" value="1"/>
</dbReference>
<evidence type="ECO:0000313" key="3">
    <source>
        <dbReference type="EMBL" id="AEE47262.1"/>
    </source>
</evidence>
<dbReference type="NCBIfam" id="NF004804">
    <property type="entry name" value="PRK06153.1-3"/>
    <property type="match status" value="1"/>
</dbReference>
<dbReference type="NCBIfam" id="NF004805">
    <property type="entry name" value="PRK06153.1-4"/>
    <property type="match status" value="1"/>
</dbReference>
<dbReference type="Proteomes" id="UP000008460">
    <property type="component" value="Chromosome"/>
</dbReference>
<dbReference type="AlphaFoldDB" id="F4GZU6"/>
<sequence>MDALSRLLEDGYDVELREGYLVVSDVPYVTTDRSVARGCLVMPANMAGDELTTPTDHTTHFAGSEPCDDQGQPLMKVINSAQVNEFLPGLRTDFYFSAKPPGGNYGDYHTKVSVYVELLCRWARLIDPAVTARTYPVREVGVEEDYPFCYRDSASSRAGTSALNAVFRGMRVAIVGLGGTGSHILDLVAKVPVAEIHLYDGDVFVNHNAFRAPGAAGVDDVRRRSNKAEYWAGQYSRLKRGIYAHPDYFGAENVDELAGFDFVFLALDDGSDRKGIVAALESASLSFIDVGMGVIDTGAGLTGMLRVSTSTPRRRTRIPVGGNAPDEYARNIQIGDLNALNAALAVIQWKRHLGFYADMAGDVPAFAYPVSDNTIAGLVA</sequence>
<proteinExistence type="predicted"/>
<dbReference type="Pfam" id="PF20590">
    <property type="entry name" value="DUF6791"/>
    <property type="match status" value="1"/>
</dbReference>
<feature type="domain" description="THIF-type NAD/FAD binding fold" evidence="1">
    <location>
        <begin position="168"/>
        <end position="292"/>
    </location>
</feature>
<dbReference type="GO" id="GO:0008641">
    <property type="term" value="F:ubiquitin-like modifier activating enzyme activity"/>
    <property type="evidence" value="ECO:0007669"/>
    <property type="project" value="InterPro"/>
</dbReference>
<dbReference type="HOGENOM" id="CLU_058815_0_0_11"/>
<dbReference type="Pfam" id="PF00899">
    <property type="entry name" value="ThiF"/>
    <property type="match status" value="1"/>
</dbReference>
<protein>
    <submittedName>
        <fullName evidence="3">UBA/THIF-type NAD/FAD binding protein</fullName>
    </submittedName>
</protein>
<dbReference type="RefSeq" id="WP_013772286.1">
    <property type="nucleotide sequence ID" value="NC_015514.1"/>
</dbReference>
<gene>
    <name evidence="3" type="ordered locus">Celf_3148</name>
</gene>
<dbReference type="eggNOG" id="COG0476">
    <property type="taxonomic scope" value="Bacteria"/>
</dbReference>
<feature type="domain" description="DUF6791" evidence="2">
    <location>
        <begin position="3"/>
        <end position="153"/>
    </location>
</feature>